<proteinExistence type="predicted"/>
<name>A0ABT9IXV1_9BACL</name>
<dbReference type="Proteomes" id="UP001231941">
    <property type="component" value="Unassembled WGS sequence"/>
</dbReference>
<dbReference type="RefSeq" id="WP_305991481.1">
    <property type="nucleotide sequence ID" value="NZ_JAVAMP010000002.1"/>
</dbReference>
<comment type="caution">
    <text evidence="1">The sequence shown here is derived from an EMBL/GenBank/DDBJ whole genome shotgun (WGS) entry which is preliminary data.</text>
</comment>
<sequence length="107" mass="12948">MMFVKVYQYHIQADKEKEYLEIQKTAAKIYEKYLDSKFMYIKSNSNPAKWIEIAWYKDEESYNHGMELVNEDSEIKYLFQSFKKLLDPNHPEIEEGDYSLILSKNLF</sequence>
<protein>
    <recommendedName>
        <fullName evidence="3">ABM domain-containing protein</fullName>
    </recommendedName>
</protein>
<keyword evidence="2" id="KW-1185">Reference proteome</keyword>
<evidence type="ECO:0000313" key="2">
    <source>
        <dbReference type="Proteomes" id="UP001231941"/>
    </source>
</evidence>
<evidence type="ECO:0008006" key="3">
    <source>
        <dbReference type="Google" id="ProtNLM"/>
    </source>
</evidence>
<accession>A0ABT9IXV1</accession>
<dbReference type="EMBL" id="JAVAMP010000002">
    <property type="protein sequence ID" value="MDP5274194.1"/>
    <property type="molecule type" value="Genomic_DNA"/>
</dbReference>
<gene>
    <name evidence="1" type="ORF">Q5Y73_08750</name>
</gene>
<organism evidence="1 2">
    <name type="scientific">Chengkuizengella axinellae</name>
    <dbReference type="NCBI Taxonomy" id="3064388"/>
    <lineage>
        <taxon>Bacteria</taxon>
        <taxon>Bacillati</taxon>
        <taxon>Bacillota</taxon>
        <taxon>Bacilli</taxon>
        <taxon>Bacillales</taxon>
        <taxon>Paenibacillaceae</taxon>
        <taxon>Chengkuizengella</taxon>
    </lineage>
</organism>
<evidence type="ECO:0000313" key="1">
    <source>
        <dbReference type="EMBL" id="MDP5274194.1"/>
    </source>
</evidence>
<reference evidence="1 2" key="1">
    <citation type="submission" date="2023-08" db="EMBL/GenBank/DDBJ databases">
        <authorList>
            <person name="Park J.-S."/>
        </authorList>
    </citation>
    <scope>NUCLEOTIDE SEQUENCE [LARGE SCALE GENOMIC DNA]</scope>
    <source>
        <strain evidence="1 2">2205SS18-9</strain>
    </source>
</reference>